<gene>
    <name evidence="2" type="ORF">RTCCBAU85039_6512</name>
    <name evidence="3" type="ORF">SAMN05216228_106318</name>
</gene>
<dbReference type="Proteomes" id="UP000183063">
    <property type="component" value="Unassembled WGS sequence"/>
</dbReference>
<feature type="region of interest" description="Disordered" evidence="1">
    <location>
        <begin position="95"/>
        <end position="117"/>
    </location>
</feature>
<sequence>MINLRHPAFPAADVCSVKMRLNGRLFRVMTPPATYSGIESPMLAQQLRDPNEVPPQIEPRPRRQYLAERTAGVLPYKCSLIPKGGVGTQRICIKQNPASPASAGLPRQITPRREDFS</sequence>
<evidence type="ECO:0000313" key="5">
    <source>
        <dbReference type="Proteomes" id="UP000198939"/>
    </source>
</evidence>
<reference evidence="4" key="3">
    <citation type="submission" date="2016-10" db="EMBL/GenBank/DDBJ databases">
        <authorList>
            <person name="Wibberg D."/>
        </authorList>
    </citation>
    <scope>NUCLEOTIDE SEQUENCE [LARGE SCALE GENOMIC DNA]</scope>
</reference>
<accession>A0A1H8WFA2</accession>
<dbReference type="AlphaFoldDB" id="A0A1H8WFA2"/>
<organism evidence="2 4">
    <name type="scientific">Rhizobium tibeticum</name>
    <dbReference type="NCBI Taxonomy" id="501024"/>
    <lineage>
        <taxon>Bacteria</taxon>
        <taxon>Pseudomonadati</taxon>
        <taxon>Pseudomonadota</taxon>
        <taxon>Alphaproteobacteria</taxon>
        <taxon>Hyphomicrobiales</taxon>
        <taxon>Rhizobiaceae</taxon>
        <taxon>Rhizobium/Agrobacterium group</taxon>
        <taxon>Rhizobium</taxon>
    </lineage>
</organism>
<evidence type="ECO:0000313" key="2">
    <source>
        <dbReference type="EMBL" id="SEI20963.1"/>
    </source>
</evidence>
<dbReference type="EMBL" id="FNXB01000077">
    <property type="protein sequence ID" value="SEI20963.1"/>
    <property type="molecule type" value="Genomic_DNA"/>
</dbReference>
<dbReference type="STRING" id="501024.RTCCBAU85039_6512"/>
<keyword evidence="5" id="KW-1185">Reference proteome</keyword>
<reference evidence="3 5" key="1">
    <citation type="submission" date="2016-10" db="EMBL/GenBank/DDBJ databases">
        <authorList>
            <person name="Varghese N."/>
            <person name="Submissions S."/>
        </authorList>
    </citation>
    <scope>NUCLEOTIDE SEQUENCE [LARGE SCALE GENOMIC DNA]</scope>
    <source>
        <strain evidence="3 5">CGMCC 1.7071</strain>
    </source>
</reference>
<dbReference type="EMBL" id="FOCV01000063">
    <property type="protein sequence ID" value="SEP26354.1"/>
    <property type="molecule type" value="Genomic_DNA"/>
</dbReference>
<evidence type="ECO:0000313" key="3">
    <source>
        <dbReference type="EMBL" id="SEP26354.1"/>
    </source>
</evidence>
<evidence type="ECO:0000256" key="1">
    <source>
        <dbReference type="SAM" id="MobiDB-lite"/>
    </source>
</evidence>
<evidence type="ECO:0000313" key="4">
    <source>
        <dbReference type="Proteomes" id="UP000183063"/>
    </source>
</evidence>
<protein>
    <submittedName>
        <fullName evidence="2">Uncharacterized protein</fullName>
    </submittedName>
</protein>
<dbReference type="Proteomes" id="UP000198939">
    <property type="component" value="Unassembled WGS sequence"/>
</dbReference>
<name>A0A1H8WFA2_9HYPH</name>
<proteinExistence type="predicted"/>
<reference evidence="2" key="2">
    <citation type="submission" date="2016-10" db="EMBL/GenBank/DDBJ databases">
        <authorList>
            <person name="de Groot N.N."/>
        </authorList>
    </citation>
    <scope>NUCLEOTIDE SEQUENCE [LARGE SCALE GENOMIC DNA]</scope>
    <source>
        <strain evidence="2">CCBAU85039</strain>
    </source>
</reference>